<evidence type="ECO:0000256" key="1">
    <source>
        <dbReference type="ARBA" id="ARBA00022801"/>
    </source>
</evidence>
<reference evidence="3 4" key="1">
    <citation type="journal article" date="2011" name="Stand. Genomic Sci.">
        <title>Complete genome sequence of the thermophilic sulfur-reducer Hippea maritima type strain (MH(2)).</title>
        <authorList>
            <person name="Huntemann M."/>
            <person name="Lu M."/>
            <person name="Nolan M."/>
            <person name="Lapidus A."/>
            <person name="Lucas S."/>
            <person name="Hammon N."/>
            <person name="Deshpande S."/>
            <person name="Cheng J.F."/>
            <person name="Tapia R."/>
            <person name="Han C."/>
            <person name="Goodwin L."/>
            <person name="Pitluck S."/>
            <person name="Liolios K."/>
            <person name="Pagani I."/>
            <person name="Ivanova N."/>
            <person name="Ovchinikova G."/>
            <person name="Pati A."/>
            <person name="Chen A."/>
            <person name="Palaniappan K."/>
            <person name="Land M."/>
            <person name="Hauser L."/>
            <person name="Jeffries C.D."/>
            <person name="Detter J.C."/>
            <person name="Brambilla E.M."/>
            <person name="Rohde M."/>
            <person name="Spring S."/>
            <person name="Goker M."/>
            <person name="Woyke T."/>
            <person name="Bristow J."/>
            <person name="Eisen J.A."/>
            <person name="Markowitz V."/>
            <person name="Hugenholtz P."/>
            <person name="Kyrpides N.C."/>
            <person name="Klenk H.P."/>
            <person name="Mavromatis K."/>
        </authorList>
    </citation>
    <scope>NUCLEOTIDE SEQUENCE [LARGE SCALE GENOMIC DNA]</scope>
    <source>
        <strain evidence="4">ATCC 700847 / DSM 10411 / MH2</strain>
    </source>
</reference>
<dbReference type="RefSeq" id="WP_013682541.1">
    <property type="nucleotide sequence ID" value="NC_015318.1"/>
</dbReference>
<keyword evidence="1" id="KW-0378">Hydrolase</keyword>
<dbReference type="PROSITE" id="PS50263">
    <property type="entry name" value="CN_HYDROLASE"/>
    <property type="match status" value="1"/>
</dbReference>
<reference evidence="4" key="2">
    <citation type="submission" date="2011-03" db="EMBL/GenBank/DDBJ databases">
        <title>The complete genome of Hippea maritima DSM 10411.</title>
        <authorList>
            <consortium name="US DOE Joint Genome Institute (JGI-PGF)"/>
            <person name="Lucas S."/>
            <person name="Copeland A."/>
            <person name="Lapidus A."/>
            <person name="Bruce D."/>
            <person name="Goodwin L."/>
            <person name="Pitluck S."/>
            <person name="Peters L."/>
            <person name="Kyrpides N."/>
            <person name="Mavromatis K."/>
            <person name="Pagani I."/>
            <person name="Ivanova N."/>
            <person name="Mikhailova N."/>
            <person name="Lu M."/>
            <person name="Detter J.C."/>
            <person name="Tapia R."/>
            <person name="Han C."/>
            <person name="Land M."/>
            <person name="Hauser L."/>
            <person name="Markowitz V."/>
            <person name="Cheng J.-F."/>
            <person name="Hugenholtz P."/>
            <person name="Woyke T."/>
            <person name="Wu D."/>
            <person name="Spring S."/>
            <person name="Schroeder M."/>
            <person name="Brambilla E."/>
            <person name="Klenk H.-P."/>
            <person name="Eisen J.A."/>
        </authorList>
    </citation>
    <scope>NUCLEOTIDE SEQUENCE [LARGE SCALE GENOMIC DNA]</scope>
    <source>
        <strain evidence="4">ATCC 700847 / DSM 10411 / MH2</strain>
    </source>
</reference>
<evidence type="ECO:0000313" key="4">
    <source>
        <dbReference type="Proteomes" id="UP000008139"/>
    </source>
</evidence>
<dbReference type="Proteomes" id="UP000008139">
    <property type="component" value="Chromosome"/>
</dbReference>
<dbReference type="SUPFAM" id="SSF56317">
    <property type="entry name" value="Carbon-nitrogen hydrolase"/>
    <property type="match status" value="1"/>
</dbReference>
<organism evidence="3 4">
    <name type="scientific">Hippea maritima (strain ATCC 700847 / DSM 10411 / MH2)</name>
    <dbReference type="NCBI Taxonomy" id="760142"/>
    <lineage>
        <taxon>Bacteria</taxon>
        <taxon>Pseudomonadati</taxon>
        <taxon>Campylobacterota</taxon>
        <taxon>Desulfurellia</taxon>
        <taxon>Desulfurellales</taxon>
        <taxon>Hippeaceae</taxon>
        <taxon>Hippea</taxon>
    </lineage>
</organism>
<name>F2LU49_HIPMA</name>
<feature type="domain" description="CN hydrolase" evidence="2">
    <location>
        <begin position="1"/>
        <end position="243"/>
    </location>
</feature>
<dbReference type="KEGG" id="hmr:Hipma_1556"/>
<dbReference type="HOGENOM" id="CLU_030130_3_6_7"/>
<dbReference type="InterPro" id="IPR036526">
    <property type="entry name" value="C-N_Hydrolase_sf"/>
</dbReference>
<dbReference type="OrthoDB" id="9799210at2"/>
<dbReference type="PANTHER" id="PTHR43674:SF2">
    <property type="entry name" value="BETA-UREIDOPROPIONASE"/>
    <property type="match status" value="1"/>
</dbReference>
<dbReference type="AlphaFoldDB" id="F2LU49"/>
<proteinExistence type="predicted"/>
<dbReference type="InterPro" id="IPR003010">
    <property type="entry name" value="C-N_Hydrolase"/>
</dbReference>
<dbReference type="Pfam" id="PF00795">
    <property type="entry name" value="CN_hydrolase"/>
    <property type="match status" value="1"/>
</dbReference>
<dbReference type="GO" id="GO:0003952">
    <property type="term" value="F:NAD+ synthase (glutamine-hydrolyzing) activity"/>
    <property type="evidence" value="ECO:0007669"/>
    <property type="project" value="UniProtKB-EC"/>
</dbReference>
<dbReference type="Gene3D" id="3.60.110.10">
    <property type="entry name" value="Carbon-nitrogen hydrolase"/>
    <property type="match status" value="1"/>
</dbReference>
<gene>
    <name evidence="3" type="ordered locus">Hipma_1556</name>
</gene>
<accession>F2LU49</accession>
<evidence type="ECO:0000259" key="2">
    <source>
        <dbReference type="PROSITE" id="PS50263"/>
    </source>
</evidence>
<dbReference type="InParanoid" id="F2LU49"/>
<dbReference type="PANTHER" id="PTHR43674">
    <property type="entry name" value="NITRILASE C965.09-RELATED"/>
    <property type="match status" value="1"/>
</dbReference>
<evidence type="ECO:0000313" key="3">
    <source>
        <dbReference type="EMBL" id="AEA34512.1"/>
    </source>
</evidence>
<dbReference type="GO" id="GO:0050126">
    <property type="term" value="F:N-carbamoylputrescine amidase activity"/>
    <property type="evidence" value="ECO:0007669"/>
    <property type="project" value="TreeGrafter"/>
</dbReference>
<dbReference type="EMBL" id="CP002606">
    <property type="protein sequence ID" value="AEA34512.1"/>
    <property type="molecule type" value="Genomic_DNA"/>
</dbReference>
<dbReference type="EC" id="6.3.5.1" evidence="3"/>
<dbReference type="InterPro" id="IPR050345">
    <property type="entry name" value="Aliph_Amidase/BUP"/>
</dbReference>
<keyword evidence="3" id="KW-0436">Ligase</keyword>
<protein>
    <submittedName>
        <fullName evidence="3">NAD(+) synthase (Glutamine-hydrolyzing)</fullName>
        <ecNumber evidence="3">6.3.5.1</ecNumber>
    </submittedName>
</protein>
<dbReference type="GO" id="GO:0033388">
    <property type="term" value="P:putrescine biosynthetic process from arginine"/>
    <property type="evidence" value="ECO:0007669"/>
    <property type="project" value="TreeGrafter"/>
</dbReference>
<dbReference type="eggNOG" id="COG0388">
    <property type="taxonomic scope" value="Bacteria"/>
</dbReference>
<sequence>MKIAIGQIDTVLGDVAKNTTKIEHYIDMAIDKDCDLIVFPELATSGYGLRDLVYQASISVNDKLIKSIATKSLDIDIVIGFAQEENGYYFNSAAYFSNGNLIHIHKKNFLPDYGMFEEERYFTKGTSIETFKTKFGNTTMLICEDAFHVSSHCKAFFNRTEVLIILSASPFWSDYKSMKWEMWENISKTYTQLNSSFVVFANRTGFEDGVGFFGKSFIASPHGSIIKQASFLKEELLITQIDPKDIKRAKIKMPILKNEDETWIKN</sequence>
<dbReference type="STRING" id="760142.Hipma_1556"/>
<keyword evidence="4" id="KW-1185">Reference proteome</keyword>